<dbReference type="GO" id="GO:0005762">
    <property type="term" value="C:mitochondrial large ribosomal subunit"/>
    <property type="evidence" value="ECO:0007669"/>
    <property type="project" value="TreeGrafter"/>
</dbReference>
<protein>
    <submittedName>
        <fullName evidence="4">Translation protein SH3-like domain-containing protein</fullName>
    </submittedName>
</protein>
<dbReference type="Gene3D" id="2.30.30.790">
    <property type="match status" value="1"/>
</dbReference>
<dbReference type="Proteomes" id="UP000305067">
    <property type="component" value="Unassembled WGS sequence"/>
</dbReference>
<dbReference type="PANTHER" id="PTHR15680">
    <property type="entry name" value="RIBOSOMAL PROTEIN L19"/>
    <property type="match status" value="1"/>
</dbReference>
<keyword evidence="5" id="KW-1185">Reference proteome</keyword>
<accession>A0A5C3QDI1</accession>
<dbReference type="GO" id="GO:0006412">
    <property type="term" value="P:translation"/>
    <property type="evidence" value="ECO:0007669"/>
    <property type="project" value="InterPro"/>
</dbReference>
<dbReference type="GO" id="GO:0003735">
    <property type="term" value="F:structural constituent of ribosome"/>
    <property type="evidence" value="ECO:0007669"/>
    <property type="project" value="InterPro"/>
</dbReference>
<proteinExistence type="inferred from homology"/>
<keyword evidence="2" id="KW-0689">Ribosomal protein</keyword>
<dbReference type="InterPro" id="IPR008991">
    <property type="entry name" value="Translation_prot_SH3-like_sf"/>
</dbReference>
<dbReference type="Pfam" id="PF01245">
    <property type="entry name" value="Ribosomal_L19"/>
    <property type="match status" value="1"/>
</dbReference>
<dbReference type="OrthoDB" id="4726at2759"/>
<dbReference type="STRING" id="1884261.A0A5C3QDI1"/>
<dbReference type="InterPro" id="IPR038657">
    <property type="entry name" value="Ribosomal_bL19_sf"/>
</dbReference>
<evidence type="ECO:0000313" key="4">
    <source>
        <dbReference type="EMBL" id="TFL00103.1"/>
    </source>
</evidence>
<evidence type="ECO:0000256" key="1">
    <source>
        <dbReference type="ARBA" id="ARBA00005781"/>
    </source>
</evidence>
<organism evidence="4 5">
    <name type="scientific">Pterulicium gracile</name>
    <dbReference type="NCBI Taxonomy" id="1884261"/>
    <lineage>
        <taxon>Eukaryota</taxon>
        <taxon>Fungi</taxon>
        <taxon>Dikarya</taxon>
        <taxon>Basidiomycota</taxon>
        <taxon>Agaricomycotina</taxon>
        <taxon>Agaricomycetes</taxon>
        <taxon>Agaricomycetidae</taxon>
        <taxon>Agaricales</taxon>
        <taxon>Pleurotineae</taxon>
        <taxon>Pterulaceae</taxon>
        <taxon>Pterulicium</taxon>
    </lineage>
</organism>
<name>A0A5C3QDI1_9AGAR</name>
<sequence>MGPSQSLRPLAQCVSRLMSTTTASTSSPAALPKPYPFSKTALTPSLVPATTTPNIPSLTGLKTGKGLMYHIRNTLPTPEKAQLTSTLLSSSHPARARVGDVLQVEMEYAPTRFTGILLGIRRKGMDTSFTVRNIINRTGVEMQVFVNSPHFKGARVIRSVGRKGRKAKGYWMRDSPDKMAKIAGAAAAAAKAAK</sequence>
<evidence type="ECO:0000256" key="3">
    <source>
        <dbReference type="ARBA" id="ARBA00023274"/>
    </source>
</evidence>
<evidence type="ECO:0000313" key="5">
    <source>
        <dbReference type="Proteomes" id="UP000305067"/>
    </source>
</evidence>
<keyword evidence="3" id="KW-0687">Ribonucleoprotein</keyword>
<comment type="similarity">
    <text evidence="1">Belongs to the bacterial ribosomal protein bL19 family.</text>
</comment>
<dbReference type="PANTHER" id="PTHR15680:SF9">
    <property type="entry name" value="LARGE RIBOSOMAL SUBUNIT PROTEIN BL19M"/>
    <property type="match status" value="1"/>
</dbReference>
<dbReference type="AlphaFoldDB" id="A0A5C3QDI1"/>
<reference evidence="4 5" key="1">
    <citation type="journal article" date="2019" name="Nat. Ecol. Evol.">
        <title>Megaphylogeny resolves global patterns of mushroom evolution.</title>
        <authorList>
            <person name="Varga T."/>
            <person name="Krizsan K."/>
            <person name="Foldi C."/>
            <person name="Dima B."/>
            <person name="Sanchez-Garcia M."/>
            <person name="Sanchez-Ramirez S."/>
            <person name="Szollosi G.J."/>
            <person name="Szarkandi J.G."/>
            <person name="Papp V."/>
            <person name="Albert L."/>
            <person name="Andreopoulos W."/>
            <person name="Angelini C."/>
            <person name="Antonin V."/>
            <person name="Barry K.W."/>
            <person name="Bougher N.L."/>
            <person name="Buchanan P."/>
            <person name="Buyck B."/>
            <person name="Bense V."/>
            <person name="Catcheside P."/>
            <person name="Chovatia M."/>
            <person name="Cooper J."/>
            <person name="Damon W."/>
            <person name="Desjardin D."/>
            <person name="Finy P."/>
            <person name="Geml J."/>
            <person name="Haridas S."/>
            <person name="Hughes K."/>
            <person name="Justo A."/>
            <person name="Karasinski D."/>
            <person name="Kautmanova I."/>
            <person name="Kiss B."/>
            <person name="Kocsube S."/>
            <person name="Kotiranta H."/>
            <person name="LaButti K.M."/>
            <person name="Lechner B.E."/>
            <person name="Liimatainen K."/>
            <person name="Lipzen A."/>
            <person name="Lukacs Z."/>
            <person name="Mihaltcheva S."/>
            <person name="Morgado L.N."/>
            <person name="Niskanen T."/>
            <person name="Noordeloos M.E."/>
            <person name="Ohm R.A."/>
            <person name="Ortiz-Santana B."/>
            <person name="Ovrebo C."/>
            <person name="Racz N."/>
            <person name="Riley R."/>
            <person name="Savchenko A."/>
            <person name="Shiryaev A."/>
            <person name="Soop K."/>
            <person name="Spirin V."/>
            <person name="Szebenyi C."/>
            <person name="Tomsovsky M."/>
            <person name="Tulloss R.E."/>
            <person name="Uehling J."/>
            <person name="Grigoriev I.V."/>
            <person name="Vagvolgyi C."/>
            <person name="Papp T."/>
            <person name="Martin F.M."/>
            <person name="Miettinen O."/>
            <person name="Hibbett D.S."/>
            <person name="Nagy L.G."/>
        </authorList>
    </citation>
    <scope>NUCLEOTIDE SEQUENCE [LARGE SCALE GENOMIC DNA]</scope>
    <source>
        <strain evidence="4 5">CBS 309.79</strain>
    </source>
</reference>
<evidence type="ECO:0000256" key="2">
    <source>
        <dbReference type="ARBA" id="ARBA00022980"/>
    </source>
</evidence>
<dbReference type="EMBL" id="ML178830">
    <property type="protein sequence ID" value="TFL00103.1"/>
    <property type="molecule type" value="Genomic_DNA"/>
</dbReference>
<gene>
    <name evidence="4" type="ORF">BDV98DRAFT_119602</name>
</gene>
<dbReference type="InterPro" id="IPR001857">
    <property type="entry name" value="Ribosomal_bL19"/>
</dbReference>
<dbReference type="SUPFAM" id="SSF50104">
    <property type="entry name" value="Translation proteins SH3-like domain"/>
    <property type="match status" value="1"/>
</dbReference>